<reference evidence="2 3" key="1">
    <citation type="submission" date="2014-02" db="EMBL/GenBank/DDBJ databases">
        <title>Transposable element dynamics among asymbiotic and ectomycorrhizal Amanita fungi.</title>
        <authorList>
            <consortium name="DOE Joint Genome Institute"/>
            <person name="Hess J."/>
            <person name="Skrede I."/>
            <person name="Wolfe B."/>
            <person name="LaButti K."/>
            <person name="Ohm R.A."/>
            <person name="Grigoriev I.V."/>
            <person name="Pringle A."/>
        </authorList>
    </citation>
    <scope>NUCLEOTIDE SEQUENCE [LARGE SCALE GENOMIC DNA]</scope>
    <source>
        <strain evidence="2 3">SKay4041</strain>
    </source>
</reference>
<evidence type="ECO:0000313" key="2">
    <source>
        <dbReference type="EMBL" id="PFH49310.1"/>
    </source>
</evidence>
<accession>A0A2A9NNK7</accession>
<sequence>MAKREAGLGLAKENGSQVAEGSVKLASAAEQLKERLSKQKTWRQQHNLATTNGYK</sequence>
<feature type="region of interest" description="Disordered" evidence="1">
    <location>
        <begin position="1"/>
        <end position="21"/>
    </location>
</feature>
<proteinExistence type="predicted"/>
<organism evidence="2 3">
    <name type="scientific">Amanita thiersii Skay4041</name>
    <dbReference type="NCBI Taxonomy" id="703135"/>
    <lineage>
        <taxon>Eukaryota</taxon>
        <taxon>Fungi</taxon>
        <taxon>Dikarya</taxon>
        <taxon>Basidiomycota</taxon>
        <taxon>Agaricomycotina</taxon>
        <taxon>Agaricomycetes</taxon>
        <taxon>Agaricomycetidae</taxon>
        <taxon>Agaricales</taxon>
        <taxon>Pluteineae</taxon>
        <taxon>Amanitaceae</taxon>
        <taxon>Amanita</taxon>
    </lineage>
</organism>
<evidence type="ECO:0000256" key="1">
    <source>
        <dbReference type="SAM" id="MobiDB-lite"/>
    </source>
</evidence>
<dbReference type="EMBL" id="KZ302033">
    <property type="protein sequence ID" value="PFH49310.1"/>
    <property type="molecule type" value="Genomic_DNA"/>
</dbReference>
<evidence type="ECO:0000313" key="3">
    <source>
        <dbReference type="Proteomes" id="UP000242287"/>
    </source>
</evidence>
<name>A0A2A9NNK7_9AGAR</name>
<feature type="region of interest" description="Disordered" evidence="1">
    <location>
        <begin position="36"/>
        <end position="55"/>
    </location>
</feature>
<gene>
    <name evidence="2" type="ORF">AMATHDRAFT_63442</name>
</gene>
<feature type="compositionally biased region" description="Polar residues" evidence="1">
    <location>
        <begin position="44"/>
        <end position="55"/>
    </location>
</feature>
<keyword evidence="3" id="KW-1185">Reference proteome</keyword>
<dbReference type="Proteomes" id="UP000242287">
    <property type="component" value="Unassembled WGS sequence"/>
</dbReference>
<dbReference type="AlphaFoldDB" id="A0A2A9NNK7"/>
<protein>
    <submittedName>
        <fullName evidence="2">Uncharacterized protein</fullName>
    </submittedName>
</protein>